<evidence type="ECO:0000256" key="13">
    <source>
        <dbReference type="SAM" id="MobiDB-lite"/>
    </source>
</evidence>
<keyword evidence="10" id="KW-0520">NAD</keyword>
<evidence type="ECO:0000256" key="5">
    <source>
        <dbReference type="ARBA" id="ARBA00022519"/>
    </source>
</evidence>
<reference evidence="16 17" key="1">
    <citation type="submission" date="2024-09" db="EMBL/GenBank/DDBJ databases">
        <authorList>
            <person name="Sun Q."/>
            <person name="Mori K."/>
        </authorList>
    </citation>
    <scope>NUCLEOTIDE SEQUENCE [LARGE SCALE GENOMIC DNA]</scope>
    <source>
        <strain evidence="16 17">JCM 13519</strain>
    </source>
</reference>
<feature type="transmembrane region" description="Helical" evidence="14">
    <location>
        <begin position="6"/>
        <end position="22"/>
    </location>
</feature>
<gene>
    <name evidence="16" type="ORF">ACFFPI_05910</name>
</gene>
<evidence type="ECO:0000313" key="17">
    <source>
        <dbReference type="Proteomes" id="UP001589536"/>
    </source>
</evidence>
<evidence type="ECO:0000256" key="9">
    <source>
        <dbReference type="ARBA" id="ARBA00022989"/>
    </source>
</evidence>
<dbReference type="EC" id="7.1.1.1" evidence="3"/>
<keyword evidence="8" id="KW-1278">Translocase</keyword>
<feature type="domain" description="NAD(P) transhydrogenase alpha subunit C-terminal" evidence="15">
    <location>
        <begin position="7"/>
        <end position="89"/>
    </location>
</feature>
<evidence type="ECO:0000256" key="14">
    <source>
        <dbReference type="SAM" id="Phobius"/>
    </source>
</evidence>
<dbReference type="RefSeq" id="WP_345053085.1">
    <property type="nucleotide sequence ID" value="NZ_BAABED010000001.1"/>
</dbReference>
<feature type="transmembrane region" description="Helical" evidence="14">
    <location>
        <begin position="58"/>
        <end position="81"/>
    </location>
</feature>
<organism evidence="16 17">
    <name type="scientific">Arthrobacter methylotrophus</name>
    <dbReference type="NCBI Taxonomy" id="121291"/>
    <lineage>
        <taxon>Bacteria</taxon>
        <taxon>Bacillati</taxon>
        <taxon>Actinomycetota</taxon>
        <taxon>Actinomycetes</taxon>
        <taxon>Micrococcales</taxon>
        <taxon>Micrococcaceae</taxon>
        <taxon>Arthrobacter</taxon>
    </lineage>
</organism>
<dbReference type="PANTHER" id="PTHR10160:SF19">
    <property type="entry name" value="PROTON-TRANSLOCATING NAD(P)(+) TRANSHYDROGENASE"/>
    <property type="match status" value="1"/>
</dbReference>
<evidence type="ECO:0000256" key="12">
    <source>
        <dbReference type="ARBA" id="ARBA00048202"/>
    </source>
</evidence>
<evidence type="ECO:0000256" key="7">
    <source>
        <dbReference type="ARBA" id="ARBA00022857"/>
    </source>
</evidence>
<evidence type="ECO:0000256" key="1">
    <source>
        <dbReference type="ARBA" id="ARBA00003943"/>
    </source>
</evidence>
<dbReference type="Proteomes" id="UP001589536">
    <property type="component" value="Unassembled WGS sequence"/>
</dbReference>
<dbReference type="Pfam" id="PF12769">
    <property type="entry name" value="PNTB_4TM"/>
    <property type="match status" value="1"/>
</dbReference>
<dbReference type="EMBL" id="JBHMBH010000012">
    <property type="protein sequence ID" value="MFB9713689.1"/>
    <property type="molecule type" value="Genomic_DNA"/>
</dbReference>
<comment type="caution">
    <text evidence="16">The sequence shown here is derived from an EMBL/GenBank/DDBJ whole genome shotgun (WGS) entry which is preliminary data.</text>
</comment>
<keyword evidence="6 14" id="KW-0812">Transmembrane</keyword>
<evidence type="ECO:0000256" key="10">
    <source>
        <dbReference type="ARBA" id="ARBA00023027"/>
    </source>
</evidence>
<name>A0ABV5UQJ4_9MICC</name>
<sequence length="123" mass="13026">MDGIALLTITVLAVFVGFEVVSKVSSTLHTPLMSGANAIHGIILVGAIIVAGQASDPWVLAVALLAVVLATANLVGGFVVTDRMLEMFRGRKRDLSADKEPVSKTPEVKSPEVKSPEVKEDFR</sequence>
<dbReference type="InterPro" id="IPR024605">
    <property type="entry name" value="NADP_transhyd_a_C"/>
</dbReference>
<evidence type="ECO:0000256" key="3">
    <source>
        <dbReference type="ARBA" id="ARBA00012943"/>
    </source>
</evidence>
<keyword evidence="9 14" id="KW-1133">Transmembrane helix</keyword>
<comment type="subcellular location">
    <subcellularLocation>
        <location evidence="2">Cell inner membrane</location>
        <topology evidence="2">Multi-pass membrane protein</topology>
    </subcellularLocation>
</comment>
<keyword evidence="17" id="KW-1185">Reference proteome</keyword>
<comment type="function">
    <text evidence="1">The transhydrogenation between NADH and NADP is coupled to respiration and ATP hydrolysis and functions as a proton pump across the membrane.</text>
</comment>
<evidence type="ECO:0000313" key="16">
    <source>
        <dbReference type="EMBL" id="MFB9713689.1"/>
    </source>
</evidence>
<comment type="catalytic activity">
    <reaction evidence="12">
        <text>NAD(+) + NADPH + H(+)(in) = NADH + NADP(+) + H(+)(out)</text>
        <dbReference type="Rhea" id="RHEA:47992"/>
        <dbReference type="ChEBI" id="CHEBI:15378"/>
        <dbReference type="ChEBI" id="CHEBI:57540"/>
        <dbReference type="ChEBI" id="CHEBI:57783"/>
        <dbReference type="ChEBI" id="CHEBI:57945"/>
        <dbReference type="ChEBI" id="CHEBI:58349"/>
        <dbReference type="EC" id="7.1.1.1"/>
    </reaction>
</comment>
<keyword evidence="11 14" id="KW-0472">Membrane</keyword>
<proteinExistence type="predicted"/>
<accession>A0ABV5UQJ4</accession>
<evidence type="ECO:0000256" key="11">
    <source>
        <dbReference type="ARBA" id="ARBA00023136"/>
    </source>
</evidence>
<feature type="region of interest" description="Disordered" evidence="13">
    <location>
        <begin position="96"/>
        <end position="123"/>
    </location>
</feature>
<evidence type="ECO:0000259" key="15">
    <source>
        <dbReference type="Pfam" id="PF12769"/>
    </source>
</evidence>
<feature type="transmembrane region" description="Helical" evidence="14">
    <location>
        <begin position="34"/>
        <end position="52"/>
    </location>
</feature>
<dbReference type="PANTHER" id="PTHR10160">
    <property type="entry name" value="NAD(P) TRANSHYDROGENASE"/>
    <property type="match status" value="1"/>
</dbReference>
<keyword evidence="5" id="KW-0997">Cell inner membrane</keyword>
<evidence type="ECO:0000256" key="4">
    <source>
        <dbReference type="ARBA" id="ARBA00022475"/>
    </source>
</evidence>
<evidence type="ECO:0000256" key="6">
    <source>
        <dbReference type="ARBA" id="ARBA00022692"/>
    </source>
</evidence>
<evidence type="ECO:0000256" key="2">
    <source>
        <dbReference type="ARBA" id="ARBA00004429"/>
    </source>
</evidence>
<keyword evidence="4" id="KW-1003">Cell membrane</keyword>
<keyword evidence="7" id="KW-0521">NADP</keyword>
<protein>
    <recommendedName>
        <fullName evidence="3">proton-translocating NAD(P)(+) transhydrogenase</fullName>
        <ecNumber evidence="3">7.1.1.1</ecNumber>
    </recommendedName>
</protein>
<evidence type="ECO:0000256" key="8">
    <source>
        <dbReference type="ARBA" id="ARBA00022967"/>
    </source>
</evidence>